<accession>A0A4S2JJB9</accession>
<dbReference type="Proteomes" id="UP000310200">
    <property type="component" value="Unassembled WGS sequence"/>
</dbReference>
<evidence type="ECO:0000256" key="1">
    <source>
        <dbReference type="SAM" id="MobiDB-lite"/>
    </source>
</evidence>
<comment type="caution">
    <text evidence="2">The sequence shown here is derived from an EMBL/GenBank/DDBJ whole genome shotgun (WGS) entry which is preliminary data.</text>
</comment>
<dbReference type="AlphaFoldDB" id="A0A4S2JJB9"/>
<feature type="region of interest" description="Disordered" evidence="1">
    <location>
        <begin position="119"/>
        <end position="156"/>
    </location>
</feature>
<feature type="region of interest" description="Disordered" evidence="1">
    <location>
        <begin position="1"/>
        <end position="25"/>
    </location>
</feature>
<dbReference type="EMBL" id="QBLH01003688">
    <property type="protein sequence ID" value="TGZ36192.1"/>
    <property type="molecule type" value="Genomic_DNA"/>
</dbReference>
<evidence type="ECO:0000313" key="3">
    <source>
        <dbReference type="Proteomes" id="UP000310200"/>
    </source>
</evidence>
<name>A0A4S2JJB9_9HYME</name>
<proteinExistence type="predicted"/>
<sequence length="252" mass="28240">MRTEVKTKRDATGARSPKSTKRHGVARELSEYNKLIEGSVPRYAGNTLALLARRCMAPSSSKGRHTPFQRTFLYLYIDPLTRIRGSFKDMAMGACWRGETRIFVLFSLLRADFRPRKARIKKVSPRKESEREPNDLVELKENGSRRLPQRRKSGKRLNNDFNGAAVLPPLFGHPSALSLALPDLILSSCLAVFPRSRNLVGSGRRQMSAVPFPESSEIFHRLGPPSPPFSSSTAKVQFIFGAECTVNAIVKR</sequence>
<keyword evidence="3" id="KW-1185">Reference proteome</keyword>
<feature type="compositionally biased region" description="Basic and acidic residues" evidence="1">
    <location>
        <begin position="125"/>
        <end position="144"/>
    </location>
</feature>
<feature type="compositionally biased region" description="Basic and acidic residues" evidence="1">
    <location>
        <begin position="1"/>
        <end position="12"/>
    </location>
</feature>
<evidence type="ECO:0000313" key="2">
    <source>
        <dbReference type="EMBL" id="TGZ36192.1"/>
    </source>
</evidence>
<gene>
    <name evidence="2" type="ORF">DBV15_07260</name>
</gene>
<protein>
    <submittedName>
        <fullName evidence="2">Uncharacterized protein</fullName>
    </submittedName>
</protein>
<organism evidence="2 3">
    <name type="scientific">Temnothorax longispinosus</name>
    <dbReference type="NCBI Taxonomy" id="300112"/>
    <lineage>
        <taxon>Eukaryota</taxon>
        <taxon>Metazoa</taxon>
        <taxon>Ecdysozoa</taxon>
        <taxon>Arthropoda</taxon>
        <taxon>Hexapoda</taxon>
        <taxon>Insecta</taxon>
        <taxon>Pterygota</taxon>
        <taxon>Neoptera</taxon>
        <taxon>Endopterygota</taxon>
        <taxon>Hymenoptera</taxon>
        <taxon>Apocrita</taxon>
        <taxon>Aculeata</taxon>
        <taxon>Formicoidea</taxon>
        <taxon>Formicidae</taxon>
        <taxon>Myrmicinae</taxon>
        <taxon>Temnothorax</taxon>
    </lineage>
</organism>
<reference evidence="2 3" key="1">
    <citation type="journal article" date="2019" name="Philos. Trans. R. Soc. Lond., B, Biol. Sci.">
        <title>Ant behaviour and brain gene expression of defending hosts depend on the ecological success of the intruding social parasite.</title>
        <authorList>
            <person name="Kaur R."/>
            <person name="Stoldt M."/>
            <person name="Jongepier E."/>
            <person name="Feldmeyer B."/>
            <person name="Menzel F."/>
            <person name="Bornberg-Bauer E."/>
            <person name="Foitzik S."/>
        </authorList>
    </citation>
    <scope>NUCLEOTIDE SEQUENCE [LARGE SCALE GENOMIC DNA]</scope>
    <source>
        <tissue evidence="2">Whole body</tissue>
    </source>
</reference>